<feature type="compositionally biased region" description="Gly residues" evidence="1">
    <location>
        <begin position="118"/>
        <end position="127"/>
    </location>
</feature>
<dbReference type="AlphaFoldDB" id="A0A7G1KU21"/>
<name>A0A7G1KU21_9NOCA</name>
<gene>
    <name evidence="2" type="ORF">NWFMUON74_54650</name>
</gene>
<dbReference type="Proteomes" id="UP000516173">
    <property type="component" value="Chromosome"/>
</dbReference>
<accession>A0A7G1KU21</accession>
<sequence>MVAAGSPSGSARATDEREWTPGSGEYADERRTGTAGSGSDDTRRYGLGYDSPDRAGDEVRRYGPGYDGPGSGQAAATRHADMDMARGGTAQAGQTTRCADAAWAGQPEPVGGRSAMGDGSGRCGAAGTGRATGDREVRCHG</sequence>
<dbReference type="EMBL" id="AP023396">
    <property type="protein sequence ID" value="BCK57693.1"/>
    <property type="molecule type" value="Genomic_DNA"/>
</dbReference>
<feature type="region of interest" description="Disordered" evidence="1">
    <location>
        <begin position="1"/>
        <end position="80"/>
    </location>
</feature>
<evidence type="ECO:0000313" key="2">
    <source>
        <dbReference type="EMBL" id="BCK57693.1"/>
    </source>
</evidence>
<reference evidence="2 3" key="1">
    <citation type="submission" date="2020-08" db="EMBL/GenBank/DDBJ databases">
        <title>Genome Sequencing of Nocardia wallacei strain FMUON74 and assembly.</title>
        <authorList>
            <person name="Toyokawa M."/>
            <person name="Uesaka K."/>
        </authorList>
    </citation>
    <scope>NUCLEOTIDE SEQUENCE [LARGE SCALE GENOMIC DNA]</scope>
    <source>
        <strain evidence="2 3">FMUON74</strain>
    </source>
</reference>
<proteinExistence type="predicted"/>
<evidence type="ECO:0000256" key="1">
    <source>
        <dbReference type="SAM" id="MobiDB-lite"/>
    </source>
</evidence>
<dbReference type="KEGG" id="nwl:NWFMUON74_54650"/>
<protein>
    <submittedName>
        <fullName evidence="2">Uncharacterized protein</fullName>
    </submittedName>
</protein>
<feature type="compositionally biased region" description="Basic and acidic residues" evidence="1">
    <location>
        <begin position="132"/>
        <end position="141"/>
    </location>
</feature>
<feature type="compositionally biased region" description="Basic and acidic residues" evidence="1">
    <location>
        <begin position="51"/>
        <end position="61"/>
    </location>
</feature>
<evidence type="ECO:0000313" key="3">
    <source>
        <dbReference type="Proteomes" id="UP000516173"/>
    </source>
</evidence>
<feature type="region of interest" description="Disordered" evidence="1">
    <location>
        <begin position="104"/>
        <end position="141"/>
    </location>
</feature>
<keyword evidence="3" id="KW-1185">Reference proteome</keyword>
<organism evidence="2 3">
    <name type="scientific">Nocardia wallacei</name>
    <dbReference type="NCBI Taxonomy" id="480035"/>
    <lineage>
        <taxon>Bacteria</taxon>
        <taxon>Bacillati</taxon>
        <taxon>Actinomycetota</taxon>
        <taxon>Actinomycetes</taxon>
        <taxon>Mycobacteriales</taxon>
        <taxon>Nocardiaceae</taxon>
        <taxon>Nocardia</taxon>
    </lineage>
</organism>